<keyword evidence="4" id="KW-0645">Protease</keyword>
<evidence type="ECO:0000256" key="4">
    <source>
        <dbReference type="ARBA" id="ARBA00022670"/>
    </source>
</evidence>
<evidence type="ECO:0000313" key="11">
    <source>
        <dbReference type="EMBL" id="MIC88771.1"/>
    </source>
</evidence>
<keyword evidence="7" id="KW-0788">Thiol protease</keyword>
<dbReference type="CDD" id="cd21115">
    <property type="entry name" value="legumain_C"/>
    <property type="match status" value="1"/>
</dbReference>
<evidence type="ECO:0000256" key="6">
    <source>
        <dbReference type="ARBA" id="ARBA00022801"/>
    </source>
</evidence>
<accession>A0A4D5R9N4</accession>
<feature type="coiled-coil region" evidence="9">
    <location>
        <begin position="329"/>
        <end position="356"/>
    </location>
</feature>
<dbReference type="InterPro" id="IPR046427">
    <property type="entry name" value="Legumain_prodom_sf"/>
</dbReference>
<dbReference type="GO" id="GO:0006624">
    <property type="term" value="P:vacuolar protein processing"/>
    <property type="evidence" value="ECO:0007669"/>
    <property type="project" value="TreeGrafter"/>
</dbReference>
<dbReference type="Gene3D" id="1.10.132.130">
    <property type="match status" value="1"/>
</dbReference>
<dbReference type="FunFam" id="3.40.50.1460:FF:000006">
    <property type="entry name" value="Legumain"/>
    <property type="match status" value="1"/>
</dbReference>
<protein>
    <recommendedName>
        <fullName evidence="3">legumain</fullName>
        <ecNumber evidence="3">3.4.22.34</ecNumber>
    </recommendedName>
</protein>
<dbReference type="FunFam" id="1.10.132.130:FF:000001">
    <property type="entry name" value="Vacuolar-processing enzyme beta-isozyme"/>
    <property type="match status" value="1"/>
</dbReference>
<keyword evidence="5" id="KW-0732">Signal</keyword>
<dbReference type="AlphaFoldDB" id="A0A4D5R9N4"/>
<dbReference type="GO" id="GO:0004197">
    <property type="term" value="F:cysteine-type endopeptidase activity"/>
    <property type="evidence" value="ECO:0007669"/>
    <property type="project" value="UniProtKB-EC"/>
</dbReference>
<keyword evidence="9" id="KW-0175">Coiled coil</keyword>
<evidence type="ECO:0000256" key="5">
    <source>
        <dbReference type="ARBA" id="ARBA00022729"/>
    </source>
</evidence>
<name>A0A4D5R9N4_SCOVI</name>
<evidence type="ECO:0000259" key="10">
    <source>
        <dbReference type="Pfam" id="PF20985"/>
    </source>
</evidence>
<dbReference type="Pfam" id="PF20985">
    <property type="entry name" value="Legum_prodom"/>
    <property type="match status" value="1"/>
</dbReference>
<dbReference type="PRINTS" id="PR00776">
    <property type="entry name" value="HEMOGLOBNASE"/>
</dbReference>
<feature type="active site" evidence="8">
    <location>
        <position position="157"/>
    </location>
</feature>
<dbReference type="PANTHER" id="PTHR12000">
    <property type="entry name" value="HEMOGLOBINASE FAMILY MEMBER"/>
    <property type="match status" value="1"/>
</dbReference>
<evidence type="ECO:0000256" key="8">
    <source>
        <dbReference type="PIRSR" id="PIRSR019663-1"/>
    </source>
</evidence>
<dbReference type="Gene3D" id="3.40.50.1460">
    <property type="match status" value="1"/>
</dbReference>
<evidence type="ECO:0000256" key="7">
    <source>
        <dbReference type="ARBA" id="ARBA00022807"/>
    </source>
</evidence>
<dbReference type="EMBL" id="GGNE01000230">
    <property type="protein sequence ID" value="MIC88771.1"/>
    <property type="molecule type" value="Transcribed_RNA"/>
</dbReference>
<evidence type="ECO:0000256" key="1">
    <source>
        <dbReference type="ARBA" id="ARBA00000810"/>
    </source>
</evidence>
<gene>
    <name evidence="11" type="primary">legumain</name>
</gene>
<dbReference type="GO" id="GO:0051603">
    <property type="term" value="P:proteolysis involved in protein catabolic process"/>
    <property type="evidence" value="ECO:0007669"/>
    <property type="project" value="InterPro"/>
</dbReference>
<dbReference type="InterPro" id="IPR001096">
    <property type="entry name" value="Peptidase_C13"/>
</dbReference>
<evidence type="ECO:0000256" key="3">
    <source>
        <dbReference type="ARBA" id="ARBA00012628"/>
    </source>
</evidence>
<dbReference type="Pfam" id="PF01650">
    <property type="entry name" value="Peptidase_C13"/>
    <property type="match status" value="1"/>
</dbReference>
<evidence type="ECO:0000256" key="9">
    <source>
        <dbReference type="SAM" id="Coils"/>
    </source>
</evidence>
<dbReference type="InterPro" id="IPR043577">
    <property type="entry name" value="AE"/>
</dbReference>
<sequence>MDPVAKRFIVFGVAGTFLLCMVSCFDINRLNVPEDGKIWALLVAGSNTYDNYRHQADICHSYQILHKHGIPDEQIIVMMYDDIAMNEENPTKGIIINHPNGEDVYQGTLKDYTKNDVTPENFLSILQGDQEAMKGKGSGKVINSGPSDHIFVYFADHGAPGLLAFPEGELLASDLNKVLQKMYNEKRYAKMVMYIEACESGSMFAKLLPNNINIFVTTAANPRESSYACYFDEQRETYLGDVYSVNWMEDSDKENLNSETLNKQFHIVKKETNTSHVQEYGDLSIAKLKVAEFQGAAACNCEARLPKVPLDAVPSHEVSLAILKRRIMKANSFEEHDQLKLKLKKLLRNRDFLSNVVKDVVSKATFSKDQADQILNSKFDLEDFDCYDQVARYFSSNCFALSKNGYALRHMYAFVNMCETGISAEKQVKAMEAACIFPPMYGIV</sequence>
<dbReference type="PIRSF" id="PIRSF019663">
    <property type="entry name" value="Legumain"/>
    <property type="match status" value="1"/>
</dbReference>
<dbReference type="PIRSF" id="PIRSF500139">
    <property type="entry name" value="AE"/>
    <property type="match status" value="1"/>
</dbReference>
<feature type="domain" description="Legumain prodomain" evidence="10">
    <location>
        <begin position="342"/>
        <end position="435"/>
    </location>
</feature>
<keyword evidence="6" id="KW-0378">Hydrolase</keyword>
<proteinExistence type="inferred from homology"/>
<reference evidence="11" key="1">
    <citation type="journal article" date="2018" name="Toxicon">
        <title>Venom-gland transcriptomics and venom proteomics of the giant Florida blue centipede, Scolopendra viridis.</title>
        <authorList>
            <person name="Ward M.J."/>
            <person name="Rokyta D.R."/>
        </authorList>
    </citation>
    <scope>NUCLEOTIDE SEQUENCE</scope>
    <source>
        <tissue evidence="11">Venom gland</tissue>
    </source>
</reference>
<dbReference type="GO" id="GO:0005773">
    <property type="term" value="C:vacuole"/>
    <property type="evidence" value="ECO:0007669"/>
    <property type="project" value="GOC"/>
</dbReference>
<comment type="catalytic activity">
    <reaction evidence="1">
        <text>Hydrolysis of proteins and small molecule substrates at -Asn-|-Xaa- bonds.</text>
        <dbReference type="EC" id="3.4.22.34"/>
    </reaction>
</comment>
<dbReference type="PANTHER" id="PTHR12000:SF42">
    <property type="entry name" value="LEGUMAIN"/>
    <property type="match status" value="1"/>
</dbReference>
<evidence type="ECO:0000256" key="2">
    <source>
        <dbReference type="ARBA" id="ARBA00009941"/>
    </source>
</evidence>
<comment type="similarity">
    <text evidence="2">Belongs to the peptidase C13 family.</text>
</comment>
<organism evidence="11">
    <name type="scientific">Scolopendra viridis</name>
    <name type="common">Giant centipede</name>
    <dbReference type="NCBI Taxonomy" id="118503"/>
    <lineage>
        <taxon>Eukaryota</taxon>
        <taxon>Metazoa</taxon>
        <taxon>Ecdysozoa</taxon>
        <taxon>Arthropoda</taxon>
        <taxon>Myriapoda</taxon>
        <taxon>Chilopoda</taxon>
        <taxon>Pleurostigmophora</taxon>
        <taxon>Scolopendromorpha</taxon>
        <taxon>Scolopendridae</taxon>
        <taxon>Scolopendra</taxon>
    </lineage>
</organism>
<dbReference type="InterPro" id="IPR048501">
    <property type="entry name" value="Legum_prodom"/>
</dbReference>
<feature type="active site" description="Nucleophile" evidence="8">
    <location>
        <position position="198"/>
    </location>
</feature>
<dbReference type="EC" id="3.4.22.34" evidence="3"/>